<keyword evidence="3" id="KW-1185">Reference proteome</keyword>
<gene>
    <name evidence="2" type="ORF">ACFFUQ_03745</name>
</gene>
<evidence type="ECO:0000256" key="1">
    <source>
        <dbReference type="SAM" id="SignalP"/>
    </source>
</evidence>
<keyword evidence="1" id="KW-0732">Signal</keyword>
<evidence type="ECO:0008006" key="4">
    <source>
        <dbReference type="Google" id="ProtNLM"/>
    </source>
</evidence>
<proteinExistence type="predicted"/>
<dbReference type="EMBL" id="JBHMEX010000013">
    <property type="protein sequence ID" value="MFB9063122.1"/>
    <property type="molecule type" value="Genomic_DNA"/>
</dbReference>
<evidence type="ECO:0000313" key="2">
    <source>
        <dbReference type="EMBL" id="MFB9063122.1"/>
    </source>
</evidence>
<dbReference type="Gene3D" id="2.40.160.20">
    <property type="match status" value="1"/>
</dbReference>
<dbReference type="RefSeq" id="WP_290265951.1">
    <property type="nucleotide sequence ID" value="NZ_JAUFQQ010000005.1"/>
</dbReference>
<name>A0ABV5FI41_9FLAO</name>
<protein>
    <recommendedName>
        <fullName evidence="4">Outer membrane protein beta-barrel domain-containing protein</fullName>
    </recommendedName>
</protein>
<sequence length="248" mass="28075">MTKKSLLLYCLLFTLLLFVQASTAQNQINKDSISSKNKLTAKGNTYSGLTFKLSSKDTDVRQGLFVNVSDQSRNLFKTSVDAGYFVKDNLALGALISYENDRRDQIETDQQNVQTAVQYAKDSYGIYGTMKNFIPLDNKGRFYLYNLVLLGANFKNIIEERTTDDLLKRSYTKNKVVELQINPGIMVNIVRGFSVEVGAQVAGISTSWSETKVNNEITEKSHATDADFSINLLRLNIGFYYYFPLKRK</sequence>
<reference evidence="2 3" key="1">
    <citation type="submission" date="2024-09" db="EMBL/GenBank/DDBJ databases">
        <authorList>
            <person name="Sun Q."/>
            <person name="Mori K."/>
        </authorList>
    </citation>
    <scope>NUCLEOTIDE SEQUENCE [LARGE SCALE GENOMIC DNA]</scope>
    <source>
        <strain evidence="2 3">CECT 7908</strain>
    </source>
</reference>
<feature type="chain" id="PRO_5046790416" description="Outer membrane protein beta-barrel domain-containing protein" evidence="1">
    <location>
        <begin position="25"/>
        <end position="248"/>
    </location>
</feature>
<comment type="caution">
    <text evidence="2">The sequence shown here is derived from an EMBL/GenBank/DDBJ whole genome shotgun (WGS) entry which is preliminary data.</text>
</comment>
<dbReference type="Proteomes" id="UP001589589">
    <property type="component" value="Unassembled WGS sequence"/>
</dbReference>
<evidence type="ECO:0000313" key="3">
    <source>
        <dbReference type="Proteomes" id="UP001589589"/>
    </source>
</evidence>
<organism evidence="2 3">
    <name type="scientific">Flavobacterium branchiarum</name>
    <dbReference type="NCBI Taxonomy" id="1114870"/>
    <lineage>
        <taxon>Bacteria</taxon>
        <taxon>Pseudomonadati</taxon>
        <taxon>Bacteroidota</taxon>
        <taxon>Flavobacteriia</taxon>
        <taxon>Flavobacteriales</taxon>
        <taxon>Flavobacteriaceae</taxon>
        <taxon>Flavobacterium</taxon>
    </lineage>
</organism>
<feature type="signal peptide" evidence="1">
    <location>
        <begin position="1"/>
        <end position="24"/>
    </location>
</feature>
<accession>A0ABV5FI41</accession>